<dbReference type="SUPFAM" id="SSF52833">
    <property type="entry name" value="Thioredoxin-like"/>
    <property type="match status" value="1"/>
</dbReference>
<organism evidence="3 4">
    <name type="scientific">Methylocystis iwaonis</name>
    <dbReference type="NCBI Taxonomy" id="2885079"/>
    <lineage>
        <taxon>Bacteria</taxon>
        <taxon>Pseudomonadati</taxon>
        <taxon>Pseudomonadota</taxon>
        <taxon>Alphaproteobacteria</taxon>
        <taxon>Hyphomicrobiales</taxon>
        <taxon>Methylocystaceae</taxon>
        <taxon>Methylocystis</taxon>
    </lineage>
</organism>
<accession>A0ABN6VBA0</accession>
<evidence type="ECO:0000313" key="4">
    <source>
        <dbReference type="Proteomes" id="UP001317629"/>
    </source>
</evidence>
<feature type="chain" id="PRO_5046215566" description="SCO family protein" evidence="2">
    <location>
        <begin position="26"/>
        <end position="228"/>
    </location>
</feature>
<dbReference type="InterPro" id="IPR006311">
    <property type="entry name" value="TAT_signal"/>
</dbReference>
<protein>
    <recommendedName>
        <fullName evidence="5">SCO family protein</fullName>
    </recommendedName>
</protein>
<dbReference type="Proteomes" id="UP001317629">
    <property type="component" value="Chromosome"/>
</dbReference>
<dbReference type="EMBL" id="AP027142">
    <property type="protein sequence ID" value="BDV32542.1"/>
    <property type="molecule type" value="Genomic_DNA"/>
</dbReference>
<keyword evidence="4" id="KW-1185">Reference proteome</keyword>
<comment type="similarity">
    <text evidence="1">Belongs to the SCO1/2 family.</text>
</comment>
<gene>
    <name evidence="3" type="ORF">SS37A_00710</name>
</gene>
<feature type="signal peptide" evidence="2">
    <location>
        <begin position="1"/>
        <end position="25"/>
    </location>
</feature>
<dbReference type="InterPro" id="IPR003782">
    <property type="entry name" value="SCO1/SenC"/>
</dbReference>
<dbReference type="InterPro" id="IPR036249">
    <property type="entry name" value="Thioredoxin-like_sf"/>
</dbReference>
<evidence type="ECO:0000256" key="2">
    <source>
        <dbReference type="SAM" id="SignalP"/>
    </source>
</evidence>
<evidence type="ECO:0000256" key="1">
    <source>
        <dbReference type="ARBA" id="ARBA00010996"/>
    </source>
</evidence>
<reference evidence="3 4" key="1">
    <citation type="journal article" date="2023" name="Int. J. Syst. Evol. Microbiol.">
        <title>Methylocystis iwaonis sp. nov., a type II methane-oxidizing bacterium from surface soil of a rice paddy field in Japan, and emended description of the genus Methylocystis (ex Whittenbury et al. 1970) Bowman et al. 1993.</title>
        <authorList>
            <person name="Kaise H."/>
            <person name="Sawadogo J.B."/>
            <person name="Alam M.S."/>
            <person name="Ueno C."/>
            <person name="Dianou D."/>
            <person name="Shinjo R."/>
            <person name="Asakawa S."/>
        </authorList>
    </citation>
    <scope>NUCLEOTIDE SEQUENCE [LARGE SCALE GENOMIC DNA]</scope>
    <source>
        <strain evidence="3 4">SS37A-Re</strain>
    </source>
</reference>
<proteinExistence type="inferred from homology"/>
<keyword evidence="2" id="KW-0732">Signal</keyword>
<dbReference type="RefSeq" id="WP_281929650.1">
    <property type="nucleotide sequence ID" value="NZ_AP027142.1"/>
</dbReference>
<dbReference type="PROSITE" id="PS51318">
    <property type="entry name" value="TAT"/>
    <property type="match status" value="1"/>
</dbReference>
<name>A0ABN6VBA0_9HYPH</name>
<evidence type="ECO:0008006" key="5">
    <source>
        <dbReference type="Google" id="ProtNLM"/>
    </source>
</evidence>
<dbReference type="Pfam" id="PF02630">
    <property type="entry name" value="SCO1-SenC"/>
    <property type="match status" value="1"/>
</dbReference>
<evidence type="ECO:0000313" key="3">
    <source>
        <dbReference type="EMBL" id="BDV32542.1"/>
    </source>
</evidence>
<sequence length="228" mass="24837">MNERRKFLAGLSLAGLLPAVNAAQAMTTGQENEHVHSGVQLYGRSQLPETAVETHDGRNVQLYGDLIRNKVVMINFMSIANEESFPITASLAKVAKLLGDRMEKEVRIISITGDPENDTVERLAAFAEKFGAPKGWTFVRAPNGGNAAYASRLYRHGRDPSRPASVDLVHYGNDAVGLWASFPALIAPDDALWRVKSVMNGKPVTGELVQAGPRRLDEDGPSFNNRAI</sequence>
<dbReference type="Gene3D" id="3.40.30.10">
    <property type="entry name" value="Glutaredoxin"/>
    <property type="match status" value="1"/>
</dbReference>